<dbReference type="OrthoDB" id="6500128at2759"/>
<dbReference type="InterPro" id="IPR039421">
    <property type="entry name" value="Type_1_exporter"/>
</dbReference>
<dbReference type="SUPFAM" id="SSF52540">
    <property type="entry name" value="P-loop containing nucleoside triphosphate hydrolases"/>
    <property type="match status" value="1"/>
</dbReference>
<comment type="caution">
    <text evidence="11">The sequence shown here is derived from an EMBL/GenBank/DDBJ whole genome shotgun (WGS) entry which is preliminary data.</text>
</comment>
<keyword evidence="3 8" id="KW-0812">Transmembrane</keyword>
<feature type="transmembrane region" description="Helical" evidence="8">
    <location>
        <begin position="129"/>
        <end position="152"/>
    </location>
</feature>
<dbReference type="AlphaFoldDB" id="A0A0W4ZRC5"/>
<dbReference type="InterPro" id="IPR011527">
    <property type="entry name" value="ABC1_TM_dom"/>
</dbReference>
<dbReference type="GO" id="GO:0016887">
    <property type="term" value="F:ATP hydrolysis activity"/>
    <property type="evidence" value="ECO:0007669"/>
    <property type="project" value="InterPro"/>
</dbReference>
<dbReference type="InterPro" id="IPR003593">
    <property type="entry name" value="AAA+_ATPase"/>
</dbReference>
<reference evidence="12" key="1">
    <citation type="journal article" date="2016" name="Nat. Commun.">
        <title>Genome analysis of three Pneumocystis species reveals adaptation mechanisms to life exclusively in mammalian hosts.</title>
        <authorList>
            <person name="Ma L."/>
            <person name="Chen Z."/>
            <person name="Huang D.W."/>
            <person name="Kutty G."/>
            <person name="Ishihara M."/>
            <person name="Wang H."/>
            <person name="Abouelleil A."/>
            <person name="Bishop L."/>
            <person name="Davey E."/>
            <person name="Deng R."/>
            <person name="Deng X."/>
            <person name="Fan L."/>
            <person name="Fantoni G."/>
            <person name="Fitzgerald M."/>
            <person name="Gogineni E."/>
            <person name="Goldberg J.M."/>
            <person name="Handley G."/>
            <person name="Hu X."/>
            <person name="Huber C."/>
            <person name="Jiao X."/>
            <person name="Jones K."/>
            <person name="Levin J.Z."/>
            <person name="Liu Y."/>
            <person name="Macdonald P."/>
            <person name="Melnikov A."/>
            <person name="Raley C."/>
            <person name="Sassi M."/>
            <person name="Sherman B.T."/>
            <person name="Song X."/>
            <person name="Sykes S."/>
            <person name="Tran B."/>
            <person name="Walsh L."/>
            <person name="Xia Y."/>
            <person name="Yang J."/>
            <person name="Young S."/>
            <person name="Zeng Q."/>
            <person name="Zheng X."/>
            <person name="Stephens R."/>
            <person name="Nusbaum C."/>
            <person name="Birren B.W."/>
            <person name="Azadi P."/>
            <person name="Lempicki R.A."/>
            <person name="Cuomo C.A."/>
            <person name="Kovacs J.A."/>
        </authorList>
    </citation>
    <scope>NUCLEOTIDE SEQUENCE [LARGE SCALE GENOMIC DNA]</scope>
    <source>
        <strain evidence="12">RU7</strain>
    </source>
</reference>
<dbReference type="GeneID" id="28939986"/>
<keyword evidence="7 8" id="KW-0472">Membrane</keyword>
<feature type="transmembrane region" description="Helical" evidence="8">
    <location>
        <begin position="369"/>
        <end position="390"/>
    </location>
</feature>
<dbReference type="VEuPathDB" id="FungiDB:T551_01468"/>
<dbReference type="InterPro" id="IPR027417">
    <property type="entry name" value="P-loop_NTPase"/>
</dbReference>
<evidence type="ECO:0000259" key="10">
    <source>
        <dbReference type="PROSITE" id="PS50929"/>
    </source>
</evidence>
<dbReference type="GO" id="GO:0090374">
    <property type="term" value="P:oligopeptide export from mitochondrion"/>
    <property type="evidence" value="ECO:0007669"/>
    <property type="project" value="TreeGrafter"/>
</dbReference>
<dbReference type="STRING" id="1408657.A0A0W4ZRC5"/>
<accession>A0A0W4ZRC5</accession>
<keyword evidence="4" id="KW-0547">Nucleotide-binding</keyword>
<evidence type="ECO:0000313" key="12">
    <source>
        <dbReference type="Proteomes" id="UP000053447"/>
    </source>
</evidence>
<dbReference type="InterPro" id="IPR003439">
    <property type="entry name" value="ABC_transporter-like_ATP-bd"/>
</dbReference>
<dbReference type="RefSeq" id="XP_018229906.1">
    <property type="nucleotide sequence ID" value="XM_018373731.1"/>
</dbReference>
<dbReference type="Pfam" id="PF00005">
    <property type="entry name" value="ABC_tran"/>
    <property type="match status" value="1"/>
</dbReference>
<dbReference type="Gene3D" id="3.40.50.300">
    <property type="entry name" value="P-loop containing nucleotide triphosphate hydrolases"/>
    <property type="match status" value="1"/>
</dbReference>
<dbReference type="PANTHER" id="PTHR43394">
    <property type="entry name" value="ATP-DEPENDENT PERMEASE MDL1, MITOCHONDRIAL"/>
    <property type="match status" value="1"/>
</dbReference>
<dbReference type="InterPro" id="IPR017871">
    <property type="entry name" value="ABC_transporter-like_CS"/>
</dbReference>
<evidence type="ECO:0000313" key="11">
    <source>
        <dbReference type="EMBL" id="KTW30916.1"/>
    </source>
</evidence>
<evidence type="ECO:0000259" key="9">
    <source>
        <dbReference type="PROSITE" id="PS50893"/>
    </source>
</evidence>
<dbReference type="CDD" id="cd18573">
    <property type="entry name" value="ABC_6TM_ABCB10_like"/>
    <property type="match status" value="1"/>
</dbReference>
<evidence type="ECO:0000256" key="4">
    <source>
        <dbReference type="ARBA" id="ARBA00022741"/>
    </source>
</evidence>
<dbReference type="PANTHER" id="PTHR43394:SF1">
    <property type="entry name" value="ATP-BINDING CASSETTE SUB-FAMILY B MEMBER 10, MITOCHONDRIAL"/>
    <property type="match status" value="1"/>
</dbReference>
<evidence type="ECO:0000256" key="7">
    <source>
        <dbReference type="ARBA" id="ARBA00023136"/>
    </source>
</evidence>
<keyword evidence="12" id="KW-1185">Reference proteome</keyword>
<protein>
    <submittedName>
        <fullName evidence="11">Uncharacterized protein</fullName>
    </submittedName>
</protein>
<evidence type="ECO:0000256" key="2">
    <source>
        <dbReference type="ARBA" id="ARBA00005580"/>
    </source>
</evidence>
<dbReference type="Gene3D" id="1.20.1560.10">
    <property type="entry name" value="ABC transporter type 1, transmembrane domain"/>
    <property type="match status" value="1"/>
</dbReference>
<dbReference type="InterPro" id="IPR036640">
    <property type="entry name" value="ABC1_TM_sf"/>
</dbReference>
<dbReference type="PROSITE" id="PS50893">
    <property type="entry name" value="ABC_TRANSPORTER_2"/>
    <property type="match status" value="1"/>
</dbReference>
<dbReference type="GO" id="GO:0015421">
    <property type="term" value="F:ABC-type oligopeptide transporter activity"/>
    <property type="evidence" value="ECO:0007669"/>
    <property type="project" value="TreeGrafter"/>
</dbReference>
<feature type="domain" description="ABC transporter" evidence="9">
    <location>
        <begin position="462"/>
        <end position="701"/>
    </location>
</feature>
<dbReference type="PROSITE" id="PS00211">
    <property type="entry name" value="ABC_TRANSPORTER_1"/>
    <property type="match status" value="1"/>
</dbReference>
<feature type="transmembrane region" description="Helical" evidence="8">
    <location>
        <begin position="172"/>
        <end position="190"/>
    </location>
</feature>
<proteinExistence type="inferred from homology"/>
<gene>
    <name evidence="11" type="ORF">T551_01468</name>
</gene>
<evidence type="ECO:0000256" key="5">
    <source>
        <dbReference type="ARBA" id="ARBA00022840"/>
    </source>
</evidence>
<sequence length="723" mass="81738">MLFREFKTSLKLIRKQNNMFIRFLYTHEYVLANTSLKQLLNLRIRTLYTCKWSSLRCHRFCFVEKRPFYLIFTSSSKRLFLHPGFRKSIYYDHKNGKSHQNGQNTTIHSKIMFSELKRFVKLLKGETRMLSVAIILLFFGSSVSMSMPYIIGKILDFMVQPFKGTFFGIEPFYFYTGLAVIFLVSGASNFGRSLLLRIISERVISKLRSRLYQNTIRQNIEFFNVNPSGDLISRLSSGRNIFFYFVFDFSLDTTIVAKTLTQNFSDGLKSLITTTAGLTMMTWISVKLTSVMMLILPPIVIGSVFYGRYIKALSKKIQKTLGDLTKVSENLRNIYTIKAFTGETLELRSYNNKIRKVFQLNKKDVQQPCICYILIGLSGNMVVLVILAFGGRMVSNSIITIGDLSSFLLYTAYTGNSMIGLSGFYSEFIKGLGASSRLFELLDKKPSIKSTGIFVTSIKGPIEFKDVCFAYPSRPDIPIFSKLSFTIEQGTNVAICGPSGGVGKSTIASLLLRFYDIDSGKITINNMDIREFNLKQFRKKIGIVPQNPTLFSGTIKENIAYGKPDATLEEIIKTIKKSNSNFIMDFPNGINTHIGNNGIQLSGGQKQRIAIARALIKNPEILILDEATSALDGKSEVLVDEALQNLIQQENLTSITIAHRLATIQRAHKIIVLNQKGKVIEEGTYAELSKNINSAFMRLMRSQMCGYELVETNEIIKKSRVTQ</sequence>
<dbReference type="PROSITE" id="PS50929">
    <property type="entry name" value="ABC_TM1F"/>
    <property type="match status" value="1"/>
</dbReference>
<evidence type="ECO:0000256" key="1">
    <source>
        <dbReference type="ARBA" id="ARBA00004141"/>
    </source>
</evidence>
<dbReference type="Proteomes" id="UP000053447">
    <property type="component" value="Unassembled WGS sequence"/>
</dbReference>
<dbReference type="GO" id="GO:0005524">
    <property type="term" value="F:ATP binding"/>
    <property type="evidence" value="ECO:0007669"/>
    <property type="project" value="UniProtKB-KW"/>
</dbReference>
<dbReference type="Pfam" id="PF00664">
    <property type="entry name" value="ABC_membrane"/>
    <property type="match status" value="1"/>
</dbReference>
<feature type="domain" description="ABC transmembrane type-1" evidence="10">
    <location>
        <begin position="132"/>
        <end position="430"/>
    </location>
</feature>
<dbReference type="GO" id="GO:0005743">
    <property type="term" value="C:mitochondrial inner membrane"/>
    <property type="evidence" value="ECO:0007669"/>
    <property type="project" value="TreeGrafter"/>
</dbReference>
<keyword evidence="6 8" id="KW-1133">Transmembrane helix</keyword>
<dbReference type="FunFam" id="3.40.50.300:FF:000218">
    <property type="entry name" value="Multidrug ABC transporter ATP-binding protein"/>
    <property type="match status" value="1"/>
</dbReference>
<comment type="subcellular location">
    <subcellularLocation>
        <location evidence="1">Membrane</location>
        <topology evidence="1">Multi-pass membrane protein</topology>
    </subcellularLocation>
</comment>
<evidence type="ECO:0000256" key="8">
    <source>
        <dbReference type="SAM" id="Phobius"/>
    </source>
</evidence>
<dbReference type="SUPFAM" id="SSF90123">
    <property type="entry name" value="ABC transporter transmembrane region"/>
    <property type="match status" value="1"/>
</dbReference>
<evidence type="ECO:0000256" key="6">
    <source>
        <dbReference type="ARBA" id="ARBA00022989"/>
    </source>
</evidence>
<organism evidence="11 12">
    <name type="scientific">Pneumocystis jirovecii (strain RU7)</name>
    <name type="common">Human pneumocystis pneumonia agent</name>
    <dbReference type="NCBI Taxonomy" id="1408657"/>
    <lineage>
        <taxon>Eukaryota</taxon>
        <taxon>Fungi</taxon>
        <taxon>Dikarya</taxon>
        <taxon>Ascomycota</taxon>
        <taxon>Taphrinomycotina</taxon>
        <taxon>Pneumocystomycetes</taxon>
        <taxon>Pneumocystaceae</taxon>
        <taxon>Pneumocystis</taxon>
    </lineage>
</organism>
<comment type="similarity">
    <text evidence="2">Belongs to the ABC transporter superfamily. ABCB family. Mitochondrial peptide exporter (TC 3.A.1.212) subfamily.</text>
</comment>
<name>A0A0W4ZRC5_PNEJ7</name>
<dbReference type="EMBL" id="LFWA01000006">
    <property type="protein sequence ID" value="KTW30916.1"/>
    <property type="molecule type" value="Genomic_DNA"/>
</dbReference>
<dbReference type="SMART" id="SM00382">
    <property type="entry name" value="AAA"/>
    <property type="match status" value="1"/>
</dbReference>
<keyword evidence="5" id="KW-0067">ATP-binding</keyword>
<feature type="transmembrane region" description="Helical" evidence="8">
    <location>
        <begin position="280"/>
        <end position="306"/>
    </location>
</feature>
<evidence type="ECO:0000256" key="3">
    <source>
        <dbReference type="ARBA" id="ARBA00022692"/>
    </source>
</evidence>